<dbReference type="EMBL" id="BKCJ010001800">
    <property type="protein sequence ID" value="GEU44106.1"/>
    <property type="molecule type" value="Genomic_DNA"/>
</dbReference>
<evidence type="ECO:0000256" key="1">
    <source>
        <dbReference type="SAM" id="Phobius"/>
    </source>
</evidence>
<feature type="transmembrane region" description="Helical" evidence="1">
    <location>
        <begin position="76"/>
        <end position="99"/>
    </location>
</feature>
<organism evidence="2">
    <name type="scientific">Tanacetum cinerariifolium</name>
    <name type="common">Dalmatian daisy</name>
    <name type="synonym">Chrysanthemum cinerariifolium</name>
    <dbReference type="NCBI Taxonomy" id="118510"/>
    <lineage>
        <taxon>Eukaryota</taxon>
        <taxon>Viridiplantae</taxon>
        <taxon>Streptophyta</taxon>
        <taxon>Embryophyta</taxon>
        <taxon>Tracheophyta</taxon>
        <taxon>Spermatophyta</taxon>
        <taxon>Magnoliopsida</taxon>
        <taxon>eudicotyledons</taxon>
        <taxon>Gunneridae</taxon>
        <taxon>Pentapetalae</taxon>
        <taxon>asterids</taxon>
        <taxon>campanulids</taxon>
        <taxon>Asterales</taxon>
        <taxon>Asteraceae</taxon>
        <taxon>Asteroideae</taxon>
        <taxon>Anthemideae</taxon>
        <taxon>Anthemidinae</taxon>
        <taxon>Tanacetum</taxon>
    </lineage>
</organism>
<proteinExistence type="predicted"/>
<accession>A0A6L2K430</accession>
<dbReference type="AlphaFoldDB" id="A0A6L2K430"/>
<evidence type="ECO:0000313" key="2">
    <source>
        <dbReference type="EMBL" id="GEU44106.1"/>
    </source>
</evidence>
<reference evidence="2" key="1">
    <citation type="journal article" date="2019" name="Sci. Rep.">
        <title>Draft genome of Tanacetum cinerariifolium, the natural source of mosquito coil.</title>
        <authorList>
            <person name="Yamashiro T."/>
            <person name="Shiraishi A."/>
            <person name="Satake H."/>
            <person name="Nakayama K."/>
        </authorList>
    </citation>
    <scope>NUCLEOTIDE SEQUENCE</scope>
</reference>
<keyword evidence="1" id="KW-0472">Membrane</keyword>
<comment type="caution">
    <text evidence="2">The sequence shown here is derived from an EMBL/GenBank/DDBJ whole genome shotgun (WGS) entry which is preliminary data.</text>
</comment>
<sequence>MTFMEAMLCMATKTIKRERLTRRRKRRQRFGTARQVWLGTQKADTIWSSMISRQVSWLSDFGDAQHVDTHPTDEHFLLMFLLTHIIVSLVGMLVTIIWLEQLGN</sequence>
<gene>
    <name evidence="2" type="ORF">Tci_016084</name>
</gene>
<keyword evidence="1" id="KW-0812">Transmembrane</keyword>
<name>A0A6L2K430_TANCI</name>
<keyword evidence="1" id="KW-1133">Transmembrane helix</keyword>
<protein>
    <submittedName>
        <fullName evidence="2">Uncharacterized protein</fullName>
    </submittedName>
</protein>